<evidence type="ECO:0000256" key="3">
    <source>
        <dbReference type="ARBA" id="ARBA00022525"/>
    </source>
</evidence>
<dbReference type="PANTHER" id="PTHR31736:SF8">
    <property type="entry name" value="PUTATIVE (AFU_ORTHOLOGUE AFUA_7G06410)-RELATED"/>
    <property type="match status" value="1"/>
</dbReference>
<dbReference type="SMART" id="SM00710">
    <property type="entry name" value="PbH1"/>
    <property type="match status" value="5"/>
</dbReference>
<dbReference type="RefSeq" id="XP_018001235.1">
    <property type="nucleotide sequence ID" value="XM_018148358.1"/>
</dbReference>
<dbReference type="InterPro" id="IPR012334">
    <property type="entry name" value="Pectin_lyas_fold"/>
</dbReference>
<dbReference type="SUPFAM" id="SSF51126">
    <property type="entry name" value="Pectin lyase-like"/>
    <property type="match status" value="1"/>
</dbReference>
<reference evidence="12 13" key="1">
    <citation type="submission" date="2015-06" db="EMBL/GenBank/DDBJ databases">
        <title>Draft genome of the ant-associated black yeast Phialophora attae CBS 131958.</title>
        <authorList>
            <person name="Moreno L.F."/>
            <person name="Stielow B.J."/>
            <person name="de Hoog S."/>
            <person name="Vicente V.A."/>
            <person name="Weiss V.A."/>
            <person name="de Vries M."/>
            <person name="Cruz L.M."/>
            <person name="Souza E.M."/>
        </authorList>
    </citation>
    <scope>NUCLEOTIDE SEQUENCE [LARGE SCALE GENOMIC DNA]</scope>
    <source>
        <strain evidence="12 13">CBS 131958</strain>
    </source>
</reference>
<dbReference type="GO" id="GO:0071555">
    <property type="term" value="P:cell wall organization"/>
    <property type="evidence" value="ECO:0007669"/>
    <property type="project" value="UniProtKB-KW"/>
</dbReference>
<comment type="subcellular location">
    <subcellularLocation>
        <location evidence="1">Secreted</location>
    </subcellularLocation>
</comment>
<dbReference type="InterPro" id="IPR011050">
    <property type="entry name" value="Pectin_lyase_fold/virulence"/>
</dbReference>
<keyword evidence="5" id="KW-0677">Repeat</keyword>
<comment type="caution">
    <text evidence="12">The sequence shown here is derived from an EMBL/GenBank/DDBJ whole genome shotgun (WGS) entry which is preliminary data.</text>
</comment>
<evidence type="ECO:0000256" key="11">
    <source>
        <dbReference type="SAM" id="SignalP"/>
    </source>
</evidence>
<evidence type="ECO:0000256" key="8">
    <source>
        <dbReference type="ARBA" id="ARBA00023295"/>
    </source>
</evidence>
<keyword evidence="3" id="KW-0964">Secreted</keyword>
<dbReference type="GO" id="GO:0045490">
    <property type="term" value="P:pectin catabolic process"/>
    <property type="evidence" value="ECO:0007669"/>
    <property type="project" value="UniProtKB-ARBA"/>
</dbReference>
<gene>
    <name evidence="12" type="ORF">AB675_7951</name>
</gene>
<dbReference type="EMBL" id="LFJN01000010">
    <property type="protein sequence ID" value="KPI41272.1"/>
    <property type="molecule type" value="Genomic_DNA"/>
</dbReference>
<evidence type="ECO:0000256" key="4">
    <source>
        <dbReference type="ARBA" id="ARBA00022729"/>
    </source>
</evidence>
<comment type="similarity">
    <text evidence="2 10">Belongs to the glycosyl hydrolase 28 family.</text>
</comment>
<evidence type="ECO:0000256" key="9">
    <source>
        <dbReference type="ARBA" id="ARBA00023316"/>
    </source>
</evidence>
<dbReference type="OrthoDB" id="187139at2759"/>
<dbReference type="PANTHER" id="PTHR31736">
    <property type="match status" value="1"/>
</dbReference>
<dbReference type="GeneID" id="28740238"/>
<keyword evidence="6 10" id="KW-0378">Hydrolase</keyword>
<dbReference type="InterPro" id="IPR000743">
    <property type="entry name" value="Glyco_hydro_28"/>
</dbReference>
<keyword evidence="7" id="KW-0325">Glycoprotein</keyword>
<evidence type="ECO:0000256" key="7">
    <source>
        <dbReference type="ARBA" id="ARBA00023180"/>
    </source>
</evidence>
<protein>
    <submittedName>
        <fullName evidence="12">Alpha-L-rhamnosidase rgxB</fullName>
    </submittedName>
</protein>
<feature type="chain" id="PRO_5013221032" evidence="11">
    <location>
        <begin position="16"/>
        <end position="479"/>
    </location>
</feature>
<dbReference type="Pfam" id="PF00295">
    <property type="entry name" value="Glyco_hydro_28"/>
    <property type="match status" value="1"/>
</dbReference>
<evidence type="ECO:0000256" key="2">
    <source>
        <dbReference type="ARBA" id="ARBA00008834"/>
    </source>
</evidence>
<dbReference type="STRING" id="1664694.A0A0N1HS10"/>
<evidence type="ECO:0000313" key="13">
    <source>
        <dbReference type="Proteomes" id="UP000038010"/>
    </source>
</evidence>
<sequence length="479" mass="53525">MLPLFLFTFVALVAGYVVRDGNDCHLYPEESLPGAGPMDDVPSIYEAFSQCGHSGRVIFEEGTFHVNQVLNTTGLKDCDVILKGELLFSADIPYWLANSLWVVYQNQHTAWLFGGENVRFIGQGGSFNGNGQAWYTQNQNRANQPGRPIAITFYNSKNLVVDGLSFIQPQFWVTLIWESEDVTMRNIYVSAHSDDHNGCVNTDGGNTWNSRRVTFENWFVRNGDDCIAVKGNSSDIYVRNVTCVSGNGMTIGSVGEYPKFPDYVENVLFEDITIRDTMQAAYIKTWQGQPADHSGNGAGGGGGAGIVRNVTFRNFDVENSALPIQISQCIYTEDGQNCDSSRMQISEITWENFKGTSRYNIASSIHCAAGHPCPDIYFKNVDIKSINETRGLPLTHTDLRYEVYQCANIVNQNTTSGIKCNLWAPNNFSQLVHRNVASHGYRETDSPRKRAKFALRVFHKVADVVQEVKHMLIAPFIRT</sequence>
<accession>A0A0N1HS10</accession>
<organism evidence="12 13">
    <name type="scientific">Cyphellophora attinorum</name>
    <dbReference type="NCBI Taxonomy" id="1664694"/>
    <lineage>
        <taxon>Eukaryota</taxon>
        <taxon>Fungi</taxon>
        <taxon>Dikarya</taxon>
        <taxon>Ascomycota</taxon>
        <taxon>Pezizomycotina</taxon>
        <taxon>Eurotiomycetes</taxon>
        <taxon>Chaetothyriomycetidae</taxon>
        <taxon>Chaetothyriales</taxon>
        <taxon>Cyphellophoraceae</taxon>
        <taxon>Cyphellophora</taxon>
    </lineage>
</organism>
<dbReference type="Proteomes" id="UP000038010">
    <property type="component" value="Unassembled WGS sequence"/>
</dbReference>
<feature type="signal peptide" evidence="11">
    <location>
        <begin position="1"/>
        <end position="15"/>
    </location>
</feature>
<evidence type="ECO:0000256" key="6">
    <source>
        <dbReference type="ARBA" id="ARBA00022801"/>
    </source>
</evidence>
<keyword evidence="9" id="KW-0961">Cell wall biogenesis/degradation</keyword>
<dbReference type="GO" id="GO:0005576">
    <property type="term" value="C:extracellular region"/>
    <property type="evidence" value="ECO:0007669"/>
    <property type="project" value="UniProtKB-SubCell"/>
</dbReference>
<evidence type="ECO:0000256" key="5">
    <source>
        <dbReference type="ARBA" id="ARBA00022737"/>
    </source>
</evidence>
<evidence type="ECO:0000256" key="1">
    <source>
        <dbReference type="ARBA" id="ARBA00004613"/>
    </source>
</evidence>
<dbReference type="AlphaFoldDB" id="A0A0N1HS10"/>
<proteinExistence type="inferred from homology"/>
<dbReference type="Gene3D" id="2.160.20.10">
    <property type="entry name" value="Single-stranded right-handed beta-helix, Pectin lyase-like"/>
    <property type="match status" value="1"/>
</dbReference>
<keyword evidence="4 11" id="KW-0732">Signal</keyword>
<keyword evidence="13" id="KW-1185">Reference proteome</keyword>
<dbReference type="InterPro" id="IPR006626">
    <property type="entry name" value="PbH1"/>
</dbReference>
<evidence type="ECO:0000256" key="10">
    <source>
        <dbReference type="RuleBase" id="RU361169"/>
    </source>
</evidence>
<dbReference type="VEuPathDB" id="FungiDB:AB675_7951"/>
<name>A0A0N1HS10_9EURO</name>
<dbReference type="GO" id="GO:0004650">
    <property type="term" value="F:polygalacturonase activity"/>
    <property type="evidence" value="ECO:0007669"/>
    <property type="project" value="InterPro"/>
</dbReference>
<evidence type="ECO:0000313" key="12">
    <source>
        <dbReference type="EMBL" id="KPI41272.1"/>
    </source>
</evidence>
<keyword evidence="8 10" id="KW-0326">Glycosidase</keyword>